<dbReference type="InterPro" id="IPR002646">
    <property type="entry name" value="PolA_pol_head_dom"/>
</dbReference>
<dbReference type="PANTHER" id="PTHR46173:SF1">
    <property type="entry name" value="CCA TRNA NUCLEOTIDYLTRANSFERASE 1, MITOCHONDRIAL"/>
    <property type="match status" value="1"/>
</dbReference>
<proteinExistence type="inferred from homology"/>
<feature type="region of interest" description="Disordered" evidence="9">
    <location>
        <begin position="270"/>
        <end position="325"/>
    </location>
</feature>
<keyword evidence="4" id="KW-0548">Nucleotidyltransferase</keyword>
<dbReference type="SUPFAM" id="SSF81301">
    <property type="entry name" value="Nucleotidyltransferase"/>
    <property type="match status" value="1"/>
</dbReference>
<keyword evidence="13" id="KW-1185">Reference proteome</keyword>
<dbReference type="InterPro" id="IPR050264">
    <property type="entry name" value="Bact_CCA-adding_enz_type3_sf"/>
</dbReference>
<evidence type="ECO:0000256" key="9">
    <source>
        <dbReference type="SAM" id="MobiDB-lite"/>
    </source>
</evidence>
<dbReference type="RefSeq" id="WP_407339623.1">
    <property type="nucleotide sequence ID" value="NZ_CP136862.1"/>
</dbReference>
<dbReference type="CDD" id="cd05398">
    <property type="entry name" value="NT_ClassII-CCAase"/>
    <property type="match status" value="1"/>
</dbReference>
<dbReference type="EMBL" id="CP136862">
    <property type="protein sequence ID" value="WOJ90177.1"/>
    <property type="molecule type" value="Genomic_DNA"/>
</dbReference>
<comment type="similarity">
    <text evidence="8">Belongs to the tRNA nucleotidyltransferase/poly(A) polymerase family.</text>
</comment>
<evidence type="ECO:0000259" key="11">
    <source>
        <dbReference type="Pfam" id="PF12627"/>
    </source>
</evidence>
<dbReference type="Gene3D" id="3.30.460.10">
    <property type="entry name" value="Beta Polymerase, domain 2"/>
    <property type="match status" value="1"/>
</dbReference>
<feature type="domain" description="tRNA nucleotidyltransferase/poly(A) polymerase RNA and SrmB- binding" evidence="11">
    <location>
        <begin position="207"/>
        <end position="250"/>
    </location>
</feature>
<evidence type="ECO:0000313" key="12">
    <source>
        <dbReference type="EMBL" id="WOJ90177.1"/>
    </source>
</evidence>
<evidence type="ECO:0000313" key="13">
    <source>
        <dbReference type="Proteomes" id="UP001626536"/>
    </source>
</evidence>
<keyword evidence="8" id="KW-0694">RNA-binding</keyword>
<dbReference type="Pfam" id="PF01743">
    <property type="entry name" value="PolyA_pol"/>
    <property type="match status" value="1"/>
</dbReference>
<keyword evidence="5" id="KW-0479">Metal-binding</keyword>
<feature type="domain" description="Poly A polymerase head" evidence="10">
    <location>
        <begin position="45"/>
        <end position="166"/>
    </location>
</feature>
<evidence type="ECO:0000256" key="7">
    <source>
        <dbReference type="ARBA" id="ARBA00022842"/>
    </source>
</evidence>
<dbReference type="Gene3D" id="1.10.3090.10">
    <property type="entry name" value="cca-adding enzyme, domain 2"/>
    <property type="match status" value="1"/>
</dbReference>
<dbReference type="PANTHER" id="PTHR46173">
    <property type="entry name" value="CCA TRNA NUCLEOTIDYLTRANSFERASE 1, MITOCHONDRIAL"/>
    <property type="match status" value="1"/>
</dbReference>
<keyword evidence="7" id="KW-0460">Magnesium</keyword>
<dbReference type="SUPFAM" id="SSF81891">
    <property type="entry name" value="Poly A polymerase C-terminal region-like"/>
    <property type="match status" value="1"/>
</dbReference>
<evidence type="ECO:0000256" key="4">
    <source>
        <dbReference type="ARBA" id="ARBA00022695"/>
    </source>
</evidence>
<evidence type="ECO:0000256" key="5">
    <source>
        <dbReference type="ARBA" id="ARBA00022723"/>
    </source>
</evidence>
<evidence type="ECO:0000256" key="8">
    <source>
        <dbReference type="RuleBase" id="RU003953"/>
    </source>
</evidence>
<comment type="cofactor">
    <cofactor evidence="1">
        <name>Mg(2+)</name>
        <dbReference type="ChEBI" id="CHEBI:18420"/>
    </cofactor>
</comment>
<accession>A0ABZ0HS82</accession>
<name>A0ABZ0HS82_9HYPH</name>
<dbReference type="Pfam" id="PF12627">
    <property type="entry name" value="PolyA_pol_RNAbd"/>
    <property type="match status" value="1"/>
</dbReference>
<evidence type="ECO:0000256" key="3">
    <source>
        <dbReference type="ARBA" id="ARBA00022694"/>
    </source>
</evidence>
<keyword evidence="2 8" id="KW-0808">Transferase</keyword>
<reference evidence="12 13" key="1">
    <citation type="submission" date="2023-10" db="EMBL/GenBank/DDBJ databases">
        <title>Novel methanotroph of the genus Methylocapsa from a subarctic wetland.</title>
        <authorList>
            <person name="Belova S.E."/>
            <person name="Oshkin I.Y."/>
            <person name="Miroshnikov K."/>
            <person name="Dedysh S.N."/>
        </authorList>
    </citation>
    <scope>NUCLEOTIDE SEQUENCE [LARGE SCALE GENOMIC DNA]</scope>
    <source>
        <strain evidence="12 13">RX1</strain>
    </source>
</reference>
<organism evidence="12 13">
    <name type="scientific">Methylocapsa polymorpha</name>
    <dbReference type="NCBI Taxonomy" id="3080828"/>
    <lineage>
        <taxon>Bacteria</taxon>
        <taxon>Pseudomonadati</taxon>
        <taxon>Pseudomonadota</taxon>
        <taxon>Alphaproteobacteria</taxon>
        <taxon>Hyphomicrobiales</taxon>
        <taxon>Beijerinckiaceae</taxon>
        <taxon>Methylocapsa</taxon>
    </lineage>
</organism>
<dbReference type="InterPro" id="IPR043519">
    <property type="entry name" value="NT_sf"/>
</dbReference>
<evidence type="ECO:0000256" key="2">
    <source>
        <dbReference type="ARBA" id="ARBA00022679"/>
    </source>
</evidence>
<keyword evidence="6" id="KW-0547">Nucleotide-binding</keyword>
<evidence type="ECO:0000259" key="10">
    <source>
        <dbReference type="Pfam" id="PF01743"/>
    </source>
</evidence>
<gene>
    <name evidence="12" type="ORF">RZS28_02410</name>
</gene>
<evidence type="ECO:0000256" key="6">
    <source>
        <dbReference type="ARBA" id="ARBA00022741"/>
    </source>
</evidence>
<dbReference type="InterPro" id="IPR032828">
    <property type="entry name" value="PolyA_RNA-bd"/>
</dbReference>
<protein>
    <submittedName>
        <fullName evidence="12">CCA tRNA nucleotidyltransferase</fullName>
    </submittedName>
</protein>
<feature type="compositionally biased region" description="Low complexity" evidence="9">
    <location>
        <begin position="270"/>
        <end position="289"/>
    </location>
</feature>
<dbReference type="Proteomes" id="UP001626536">
    <property type="component" value="Chromosome"/>
</dbReference>
<sequence>MSSSKNSINLFETCSEAPEAATALLQNQALVQIFAALDKDGDETRIVGGALRNALFGRPVHEIDLATTAAPETVMARAKAAGLRCIPTGLAHGTVTLLVEGETFETTSLREDVETDGRRAKVRFGRDFETDALRRDFTMNALFMTRDGRLFDYVGGLKDIAARKVRFIGEPARRICEDYLRILRFFRFSAEFGEGPLDPAGLAAALREREGLASLSRERVRAEILKLFCARRAVEVSEEICRAGLLGPLLASAPNPARLRRVAAIAPEPAAGPAPAARRALPRSAGGRRTLARAPAPFQRGVQAPRARGGRPHGAARAGRSSETR</sequence>
<keyword evidence="3" id="KW-0819">tRNA processing</keyword>
<evidence type="ECO:0000256" key="1">
    <source>
        <dbReference type="ARBA" id="ARBA00001946"/>
    </source>
</evidence>